<dbReference type="OrthoDB" id="6498521at2759"/>
<dbReference type="Proteomes" id="UP000821853">
    <property type="component" value="Chromosome 8"/>
</dbReference>
<proteinExistence type="predicted"/>
<dbReference type="Gene3D" id="3.20.20.80">
    <property type="entry name" value="Glycosidases"/>
    <property type="match status" value="1"/>
</dbReference>
<dbReference type="VEuPathDB" id="VectorBase:HLOH_051497"/>
<reference evidence="2 3" key="1">
    <citation type="journal article" date="2020" name="Cell">
        <title>Large-Scale Comparative Analyses of Tick Genomes Elucidate Their Genetic Diversity and Vector Capacities.</title>
        <authorList>
            <consortium name="Tick Genome and Microbiome Consortium (TIGMIC)"/>
            <person name="Jia N."/>
            <person name="Wang J."/>
            <person name="Shi W."/>
            <person name="Du L."/>
            <person name="Sun Y."/>
            <person name="Zhan W."/>
            <person name="Jiang J.F."/>
            <person name="Wang Q."/>
            <person name="Zhang B."/>
            <person name="Ji P."/>
            <person name="Bell-Sakyi L."/>
            <person name="Cui X.M."/>
            <person name="Yuan T.T."/>
            <person name="Jiang B.G."/>
            <person name="Yang W.F."/>
            <person name="Lam T.T."/>
            <person name="Chang Q.C."/>
            <person name="Ding S.J."/>
            <person name="Wang X.J."/>
            <person name="Zhu J.G."/>
            <person name="Ruan X.D."/>
            <person name="Zhao L."/>
            <person name="Wei J.T."/>
            <person name="Ye R.Z."/>
            <person name="Que T.C."/>
            <person name="Du C.H."/>
            <person name="Zhou Y.H."/>
            <person name="Cheng J.X."/>
            <person name="Dai P.F."/>
            <person name="Guo W.B."/>
            <person name="Han X.H."/>
            <person name="Huang E.J."/>
            <person name="Li L.F."/>
            <person name="Wei W."/>
            <person name="Gao Y.C."/>
            <person name="Liu J.Z."/>
            <person name="Shao H.Z."/>
            <person name="Wang X."/>
            <person name="Wang C.C."/>
            <person name="Yang T.C."/>
            <person name="Huo Q.B."/>
            <person name="Li W."/>
            <person name="Chen H.Y."/>
            <person name="Chen S.E."/>
            <person name="Zhou L.G."/>
            <person name="Ni X.B."/>
            <person name="Tian J.H."/>
            <person name="Sheng Y."/>
            <person name="Liu T."/>
            <person name="Pan Y.S."/>
            <person name="Xia L.Y."/>
            <person name="Li J."/>
            <person name="Zhao F."/>
            <person name="Cao W.C."/>
        </authorList>
    </citation>
    <scope>NUCLEOTIDE SEQUENCE [LARGE SCALE GENOMIC DNA]</scope>
    <source>
        <strain evidence="2">HaeL-2018</strain>
    </source>
</reference>
<feature type="domain" description="GH18" evidence="1">
    <location>
        <begin position="1"/>
        <end position="85"/>
    </location>
</feature>
<evidence type="ECO:0000313" key="3">
    <source>
        <dbReference type="Proteomes" id="UP000821853"/>
    </source>
</evidence>
<comment type="caution">
    <text evidence="2">The sequence shown here is derived from an EMBL/GenBank/DDBJ whole genome shotgun (WGS) entry which is preliminary data.</text>
</comment>
<dbReference type="GO" id="GO:0005975">
    <property type="term" value="P:carbohydrate metabolic process"/>
    <property type="evidence" value="ECO:0007669"/>
    <property type="project" value="InterPro"/>
</dbReference>
<dbReference type="EMBL" id="JABSTR010000010">
    <property type="protein sequence ID" value="KAH9380307.1"/>
    <property type="molecule type" value="Genomic_DNA"/>
</dbReference>
<accession>A0A9J6GYK1</accession>
<organism evidence="2 3">
    <name type="scientific">Haemaphysalis longicornis</name>
    <name type="common">Bush tick</name>
    <dbReference type="NCBI Taxonomy" id="44386"/>
    <lineage>
        <taxon>Eukaryota</taxon>
        <taxon>Metazoa</taxon>
        <taxon>Ecdysozoa</taxon>
        <taxon>Arthropoda</taxon>
        <taxon>Chelicerata</taxon>
        <taxon>Arachnida</taxon>
        <taxon>Acari</taxon>
        <taxon>Parasitiformes</taxon>
        <taxon>Ixodida</taxon>
        <taxon>Ixodoidea</taxon>
        <taxon>Ixodidae</taxon>
        <taxon>Haemaphysalinae</taxon>
        <taxon>Haemaphysalis</taxon>
    </lineage>
</organism>
<gene>
    <name evidence="2" type="ORF">HPB48_021583</name>
</gene>
<dbReference type="InterPro" id="IPR001223">
    <property type="entry name" value="Glyco_hydro18_cat"/>
</dbReference>
<dbReference type="PROSITE" id="PS51910">
    <property type="entry name" value="GH18_2"/>
    <property type="match status" value="1"/>
</dbReference>
<dbReference type="AlphaFoldDB" id="A0A9J6GYK1"/>
<keyword evidence="3" id="KW-1185">Reference proteome</keyword>
<dbReference type="Gene3D" id="3.10.50.10">
    <property type="match status" value="1"/>
</dbReference>
<sequence length="97" mass="11323">MAYYEICNETWATTVKGTFASYVARDDQWVGYVDVSNLERLLRMVLYKHKASCIGIWDVSLDDFRGVCGDPFPFTKKISAWKEKSIKFRRRASENNQ</sequence>
<evidence type="ECO:0000259" key="1">
    <source>
        <dbReference type="PROSITE" id="PS51910"/>
    </source>
</evidence>
<name>A0A9J6GYK1_HAELO</name>
<evidence type="ECO:0000313" key="2">
    <source>
        <dbReference type="EMBL" id="KAH9380307.1"/>
    </source>
</evidence>
<dbReference type="InterPro" id="IPR029070">
    <property type="entry name" value="Chitinase_insertion_sf"/>
</dbReference>
<protein>
    <recommendedName>
        <fullName evidence="1">GH18 domain-containing protein</fullName>
    </recommendedName>
</protein>